<keyword evidence="1" id="KW-0175">Coiled coil</keyword>
<protein>
    <submittedName>
        <fullName evidence="2">VWA domain-containing protein</fullName>
    </submittedName>
</protein>
<organism evidence="2 3">
    <name type="scientific">Saccharospirillum mangrovi</name>
    <dbReference type="NCBI Taxonomy" id="2161747"/>
    <lineage>
        <taxon>Bacteria</taxon>
        <taxon>Pseudomonadati</taxon>
        <taxon>Pseudomonadota</taxon>
        <taxon>Gammaproteobacteria</taxon>
        <taxon>Oceanospirillales</taxon>
        <taxon>Saccharospirillaceae</taxon>
        <taxon>Saccharospirillum</taxon>
    </lineage>
</organism>
<keyword evidence="3" id="KW-1185">Reference proteome</keyword>
<evidence type="ECO:0000313" key="3">
    <source>
        <dbReference type="Proteomes" id="UP001595617"/>
    </source>
</evidence>
<dbReference type="RefSeq" id="WP_380692347.1">
    <property type="nucleotide sequence ID" value="NZ_JBHRYR010000002.1"/>
</dbReference>
<evidence type="ECO:0000313" key="2">
    <source>
        <dbReference type="EMBL" id="MFC3851234.1"/>
    </source>
</evidence>
<accession>A0ABV7ZRQ5</accession>
<dbReference type="EMBL" id="JBHRYR010000002">
    <property type="protein sequence ID" value="MFC3851234.1"/>
    <property type="molecule type" value="Genomic_DNA"/>
</dbReference>
<name>A0ABV7ZRQ5_9GAMM</name>
<comment type="caution">
    <text evidence="2">The sequence shown here is derived from an EMBL/GenBank/DDBJ whole genome shotgun (WGS) entry which is preliminary data.</text>
</comment>
<dbReference type="Gene3D" id="3.40.50.410">
    <property type="entry name" value="von Willebrand factor, type A domain"/>
    <property type="match status" value="1"/>
</dbReference>
<proteinExistence type="predicted"/>
<dbReference type="Proteomes" id="UP001595617">
    <property type="component" value="Unassembled WGS sequence"/>
</dbReference>
<reference evidence="3" key="1">
    <citation type="journal article" date="2019" name="Int. J. Syst. Evol. Microbiol.">
        <title>The Global Catalogue of Microorganisms (GCM) 10K type strain sequencing project: providing services to taxonomists for standard genome sequencing and annotation.</title>
        <authorList>
            <consortium name="The Broad Institute Genomics Platform"/>
            <consortium name="The Broad Institute Genome Sequencing Center for Infectious Disease"/>
            <person name="Wu L."/>
            <person name="Ma J."/>
        </authorList>
    </citation>
    <scope>NUCLEOTIDE SEQUENCE [LARGE SCALE GENOMIC DNA]</scope>
    <source>
        <strain evidence="3">IBRC 10765</strain>
    </source>
</reference>
<dbReference type="InterPro" id="IPR036465">
    <property type="entry name" value="vWFA_dom_sf"/>
</dbReference>
<sequence>MTIHNAQVQYLVERELEKIEALEQERQLRRKARWNKAKLALGAVFAAFLMGCGEPANQSRAAFILVDISGDYAGELNKARTLSNYLLANLNSGDSLAVGFIDNSSFTERNVIAQATFDHRPSVTNQQKREFQASLDAFLQRFSVPSHHSDITGGVLLATDYLSEVDAGHKYLFLLSDLHEDLPPWLNRDVSMNLNNVQVVAVNVKRQRSDNNDPAAYQRRLTDWQERIEAGGGHWQMVNDLARLENAVVLR</sequence>
<evidence type="ECO:0000256" key="1">
    <source>
        <dbReference type="SAM" id="Coils"/>
    </source>
</evidence>
<gene>
    <name evidence="2" type="ORF">ACFOOG_00195</name>
</gene>
<feature type="coiled-coil region" evidence="1">
    <location>
        <begin position="5"/>
        <end position="32"/>
    </location>
</feature>